<reference evidence="3" key="1">
    <citation type="submission" date="2022-10" db="EMBL/GenBank/DDBJ databases">
        <authorList>
            <person name="Chen Y."/>
            <person name="Dougan E. K."/>
            <person name="Chan C."/>
            <person name="Rhodes N."/>
            <person name="Thang M."/>
        </authorList>
    </citation>
    <scope>NUCLEOTIDE SEQUENCE</scope>
</reference>
<evidence type="ECO:0000313" key="4">
    <source>
        <dbReference type="EMBL" id="CAL1132856.1"/>
    </source>
</evidence>
<feature type="signal peptide" evidence="2">
    <location>
        <begin position="1"/>
        <end position="21"/>
    </location>
</feature>
<evidence type="ECO:0000256" key="2">
    <source>
        <dbReference type="SAM" id="SignalP"/>
    </source>
</evidence>
<reference evidence="4" key="2">
    <citation type="submission" date="2024-04" db="EMBL/GenBank/DDBJ databases">
        <authorList>
            <person name="Chen Y."/>
            <person name="Shah S."/>
            <person name="Dougan E. K."/>
            <person name="Thang M."/>
            <person name="Chan C."/>
        </authorList>
    </citation>
    <scope>NUCLEOTIDE SEQUENCE [LARGE SCALE GENOMIC DNA]</scope>
</reference>
<dbReference type="EMBL" id="CAMXCT010000490">
    <property type="protein sequence ID" value="CAI3979481.1"/>
    <property type="molecule type" value="Genomic_DNA"/>
</dbReference>
<organism evidence="3">
    <name type="scientific">Cladocopium goreaui</name>
    <dbReference type="NCBI Taxonomy" id="2562237"/>
    <lineage>
        <taxon>Eukaryota</taxon>
        <taxon>Sar</taxon>
        <taxon>Alveolata</taxon>
        <taxon>Dinophyceae</taxon>
        <taxon>Suessiales</taxon>
        <taxon>Symbiodiniaceae</taxon>
        <taxon>Cladocopium</taxon>
    </lineage>
</organism>
<dbReference type="Proteomes" id="UP001152797">
    <property type="component" value="Unassembled WGS sequence"/>
</dbReference>
<evidence type="ECO:0000313" key="3">
    <source>
        <dbReference type="EMBL" id="CAI3979481.1"/>
    </source>
</evidence>
<keyword evidence="2" id="KW-0732">Signal</keyword>
<proteinExistence type="predicted"/>
<comment type="caution">
    <text evidence="3">The sequence shown here is derived from an EMBL/GenBank/DDBJ whole genome shotgun (WGS) entry which is preliminary data.</text>
</comment>
<feature type="transmembrane region" description="Helical" evidence="1">
    <location>
        <begin position="88"/>
        <end position="111"/>
    </location>
</feature>
<dbReference type="AlphaFoldDB" id="A0A9P1BWL6"/>
<keyword evidence="1" id="KW-1133">Transmembrane helix</keyword>
<keyword evidence="5" id="KW-1185">Reference proteome</keyword>
<feature type="chain" id="PRO_5043269913" evidence="2">
    <location>
        <begin position="22"/>
        <end position="141"/>
    </location>
</feature>
<keyword evidence="1" id="KW-0472">Membrane</keyword>
<keyword evidence="1" id="KW-0812">Transmembrane</keyword>
<accession>A0A9P1BWL6</accession>
<sequence>MAEGGRLCALVLACAAMSAMAFVGSAQGQGARRKVTLRAIFPWQQLPQDYVPPKRPYNPVYDSDVAKRVQEEWMRPKERPWEDYFNEWFIPVFLLIAFIWIFPLMSPGTWAKQNRRSNRAKARSAARNLMSRLKNFGKEAY</sequence>
<name>A0A9P1BWL6_9DINO</name>
<evidence type="ECO:0000256" key="1">
    <source>
        <dbReference type="SAM" id="Phobius"/>
    </source>
</evidence>
<evidence type="ECO:0000313" key="5">
    <source>
        <dbReference type="Proteomes" id="UP001152797"/>
    </source>
</evidence>
<dbReference type="EMBL" id="CAMXCT030000490">
    <property type="protein sequence ID" value="CAL4766793.1"/>
    <property type="molecule type" value="Genomic_DNA"/>
</dbReference>
<protein>
    <submittedName>
        <fullName evidence="3">Uncharacterized protein</fullName>
    </submittedName>
</protein>
<dbReference type="EMBL" id="CAMXCT020000490">
    <property type="protein sequence ID" value="CAL1132856.1"/>
    <property type="molecule type" value="Genomic_DNA"/>
</dbReference>
<gene>
    <name evidence="3" type="ORF">C1SCF055_LOCUS7428</name>
</gene>